<organism evidence="1 2">
    <name type="scientific">Salix koriyanagi</name>
    <dbReference type="NCBI Taxonomy" id="2511006"/>
    <lineage>
        <taxon>Eukaryota</taxon>
        <taxon>Viridiplantae</taxon>
        <taxon>Streptophyta</taxon>
        <taxon>Embryophyta</taxon>
        <taxon>Tracheophyta</taxon>
        <taxon>Spermatophyta</taxon>
        <taxon>Magnoliopsida</taxon>
        <taxon>eudicotyledons</taxon>
        <taxon>Gunneridae</taxon>
        <taxon>Pentapetalae</taxon>
        <taxon>rosids</taxon>
        <taxon>fabids</taxon>
        <taxon>Malpighiales</taxon>
        <taxon>Salicaceae</taxon>
        <taxon>Saliceae</taxon>
        <taxon>Salix</taxon>
    </lineage>
</organism>
<accession>A0A9Q0QM11</accession>
<dbReference type="EMBL" id="JAPFFM010000015">
    <property type="protein sequence ID" value="KAJ6709178.1"/>
    <property type="molecule type" value="Genomic_DNA"/>
</dbReference>
<reference evidence="1" key="2">
    <citation type="journal article" date="2023" name="Int. J. Mol. Sci.">
        <title>De Novo Assembly and Annotation of 11 Diverse Shrub Willow (Salix) Genomes Reveals Novel Gene Organization in Sex-Linked Regions.</title>
        <authorList>
            <person name="Hyden B."/>
            <person name="Feng K."/>
            <person name="Yates T.B."/>
            <person name="Jawdy S."/>
            <person name="Cereghino C."/>
            <person name="Smart L.B."/>
            <person name="Muchero W."/>
        </authorList>
    </citation>
    <scope>NUCLEOTIDE SEQUENCE</scope>
    <source>
        <tissue evidence="1">Shoot tip</tissue>
    </source>
</reference>
<dbReference type="Proteomes" id="UP001151752">
    <property type="component" value="Chromosome 2"/>
</dbReference>
<reference evidence="1" key="1">
    <citation type="submission" date="2022-11" db="EMBL/GenBank/DDBJ databases">
        <authorList>
            <person name="Hyden B.L."/>
            <person name="Feng K."/>
            <person name="Yates T."/>
            <person name="Jawdy S."/>
            <person name="Smart L.B."/>
            <person name="Muchero W."/>
        </authorList>
    </citation>
    <scope>NUCLEOTIDE SEQUENCE</scope>
    <source>
        <tissue evidence="1">Shoot tip</tissue>
    </source>
</reference>
<protein>
    <submittedName>
        <fullName evidence="1">Uncharacterized protein</fullName>
    </submittedName>
</protein>
<sequence length="98" mass="11702">MVKRMSESLLISMPLSYPHFMESGYTQCCFLILQCLCHQGLWILRKTWQFMGTELLHGRKEWRSGRKSRVIIFRWSSTNEARVVKTMVEMNWTILICL</sequence>
<name>A0A9Q0QM11_9ROSI</name>
<gene>
    <name evidence="1" type="ORF">OIU74_010308</name>
</gene>
<evidence type="ECO:0000313" key="2">
    <source>
        <dbReference type="Proteomes" id="UP001151752"/>
    </source>
</evidence>
<proteinExistence type="predicted"/>
<dbReference type="AlphaFoldDB" id="A0A9Q0QM11"/>
<feature type="non-terminal residue" evidence="1">
    <location>
        <position position="1"/>
    </location>
</feature>
<comment type="caution">
    <text evidence="1">The sequence shown here is derived from an EMBL/GenBank/DDBJ whole genome shotgun (WGS) entry which is preliminary data.</text>
</comment>
<keyword evidence="2" id="KW-1185">Reference proteome</keyword>
<evidence type="ECO:0000313" key="1">
    <source>
        <dbReference type="EMBL" id="KAJ6709178.1"/>
    </source>
</evidence>